<keyword evidence="2" id="KW-1185">Reference proteome</keyword>
<dbReference type="Proteomes" id="UP000183974">
    <property type="component" value="Unassembled WGS sequence"/>
</dbReference>
<name>A0A1M7KJ27_9RHOB</name>
<organism evidence="1 2">
    <name type="scientific">Roseovarius pacificus</name>
    <dbReference type="NCBI Taxonomy" id="337701"/>
    <lineage>
        <taxon>Bacteria</taxon>
        <taxon>Pseudomonadati</taxon>
        <taxon>Pseudomonadota</taxon>
        <taxon>Alphaproteobacteria</taxon>
        <taxon>Rhodobacterales</taxon>
        <taxon>Roseobacteraceae</taxon>
        <taxon>Roseovarius</taxon>
    </lineage>
</organism>
<dbReference type="OrthoDB" id="9970611at2"/>
<evidence type="ECO:0000313" key="2">
    <source>
        <dbReference type="Proteomes" id="UP000183974"/>
    </source>
</evidence>
<proteinExistence type="predicted"/>
<sequence>MARRAKPRWGWEQTHDTKDFAKREARVDVDWIAEQLDCKKENKLQDIERSVLVILLQFYSKQFEEGGPSNEEIQAALDEIVKSAATLSENLERLDDWSQKLLSEGYQKLHDDGDHGFDEADFEHSAYLFLEHLSGTSNARFVLATQILKDAVSVLDLPAEKKSRGPKPKKSIKRLIEGVAFAIEDHSDRGPLDGFYFNAVDERYEGPLVEILEHILTNFAPELGITNSAIGGQIRRTIGDLSR</sequence>
<protein>
    <submittedName>
        <fullName evidence="1">Uncharacterized protein</fullName>
    </submittedName>
</protein>
<dbReference type="AlphaFoldDB" id="A0A1M7KJ27"/>
<dbReference type="EMBL" id="FRBR01000029">
    <property type="protein sequence ID" value="SHM65265.1"/>
    <property type="molecule type" value="Genomic_DNA"/>
</dbReference>
<dbReference type="RefSeq" id="WP_073038076.1">
    <property type="nucleotide sequence ID" value="NZ_BMLR01000027.1"/>
</dbReference>
<reference evidence="1 2" key="1">
    <citation type="submission" date="2016-11" db="EMBL/GenBank/DDBJ databases">
        <authorList>
            <person name="Jaros S."/>
            <person name="Januszkiewicz K."/>
            <person name="Wedrychowicz H."/>
        </authorList>
    </citation>
    <scope>NUCLEOTIDE SEQUENCE [LARGE SCALE GENOMIC DNA]</scope>
    <source>
        <strain evidence="1 2">DSM 29589</strain>
    </source>
</reference>
<accession>A0A1M7KJ27</accession>
<gene>
    <name evidence="1" type="ORF">SAMN05444398_1293</name>
</gene>
<evidence type="ECO:0000313" key="1">
    <source>
        <dbReference type="EMBL" id="SHM65265.1"/>
    </source>
</evidence>